<evidence type="ECO:0000313" key="2">
    <source>
        <dbReference type="Proteomes" id="UP000001877"/>
    </source>
</evidence>
<dbReference type="Proteomes" id="UP000001877">
    <property type="component" value="Chromosome"/>
</dbReference>
<sequence>MSVTNARISTDPNLPDSLSSGAAKINRSFDAIDSAFDSINTGLNKHRFADTLDHPDGSVTKEKLSPEVIELIEGSADIVKIADVQMLGQTTIANIPQTYCHLKAYIVARSVANEVDSYFTIQFNGVTSRDYWAYNTTTPQNSFAFARIPAANADAGFYSTGELLVFDYANTNIAKSVQVSQISKRQKAVAGSSSFTGGTFDKTDAVTAITFSTSGGFTADSRVVLYGIK</sequence>
<reference evidence="1 2" key="1">
    <citation type="submission" date="2005-03" db="EMBL/GenBank/DDBJ databases">
        <title>Brevibacillus brevis strain 47, complete genome.</title>
        <authorList>
            <person name="Hosoyama A."/>
            <person name="Yamada R."/>
            <person name="Hongo Y."/>
            <person name="Terui Y."/>
            <person name="Ankai A."/>
            <person name="Masuyama W."/>
            <person name="Sekiguchi M."/>
            <person name="Takeda T."/>
            <person name="Asano K."/>
            <person name="Ohji S."/>
            <person name="Ichikawa N."/>
            <person name="Narita S."/>
            <person name="Aoki N."/>
            <person name="Miura H."/>
            <person name="Matsushita S."/>
            <person name="Sekigawa T."/>
            <person name="Yamagata H."/>
            <person name="Yoshikawa H."/>
            <person name="Udaka S."/>
            <person name="Tanikawa S."/>
            <person name="Fujita N."/>
        </authorList>
    </citation>
    <scope>NUCLEOTIDE SEQUENCE [LARGE SCALE GENOMIC DNA]</scope>
    <source>
        <strain evidence="2">47 / JCM 6285 / NBRC 100599</strain>
    </source>
</reference>
<accession>C0ZFD6</accession>
<evidence type="ECO:0000313" key="1">
    <source>
        <dbReference type="EMBL" id="BAH44495.1"/>
    </source>
</evidence>
<dbReference type="AlphaFoldDB" id="C0ZFD6"/>
<dbReference type="KEGG" id="bbe:BBR47_35180"/>
<keyword evidence="2" id="KW-1185">Reference proteome</keyword>
<protein>
    <submittedName>
        <fullName evidence="1">Uncharacterized protein</fullName>
    </submittedName>
</protein>
<dbReference type="HOGENOM" id="CLU_1207942_0_0_9"/>
<gene>
    <name evidence="1" type="ordered locus">BBR47_35180</name>
</gene>
<name>C0ZFD6_BREBN</name>
<organism evidence="1 2">
    <name type="scientific">Brevibacillus brevis (strain 47 / JCM 6285 / NBRC 100599)</name>
    <dbReference type="NCBI Taxonomy" id="358681"/>
    <lineage>
        <taxon>Bacteria</taxon>
        <taxon>Bacillati</taxon>
        <taxon>Bacillota</taxon>
        <taxon>Bacilli</taxon>
        <taxon>Bacillales</taxon>
        <taxon>Paenibacillaceae</taxon>
        <taxon>Brevibacillus</taxon>
    </lineage>
</organism>
<dbReference type="RefSeq" id="WP_015891792.1">
    <property type="nucleotide sequence ID" value="NC_012491.1"/>
</dbReference>
<dbReference type="EMBL" id="AP008955">
    <property type="protein sequence ID" value="BAH44495.1"/>
    <property type="molecule type" value="Genomic_DNA"/>
</dbReference>
<dbReference type="STRING" id="358681.BBR47_35180"/>
<proteinExistence type="predicted"/>